<keyword evidence="4" id="KW-1185">Reference proteome</keyword>
<accession>A0A934SZ70</accession>
<dbReference type="AlphaFoldDB" id="A0A934SZ70"/>
<proteinExistence type="predicted"/>
<comment type="caution">
    <text evidence="3">The sequence shown here is derived from an EMBL/GenBank/DDBJ whole genome shotgun (WGS) entry which is preliminary data.</text>
</comment>
<sequence>MATQIMKGMAATMLLATAQMAWSQSGMPAQGLVQANTSSSAASDRDRSAAQDTPVRSGVVPDKVYGNGSARRGNARLRPAVLVDANGELVGRFVENAALLEYQGDAMAVPLSWDARDPNTQSGYFTWGSVAIVFLTADCSGKAYGYPNYLTYGTRYVAQGVYDPNAKSWSAYVFDHNNMEVVTIGSRLQYDQWAKTMTCYTSSGTMLYMPAVDTIALDPIAKMPMKVE</sequence>
<evidence type="ECO:0008006" key="5">
    <source>
        <dbReference type="Google" id="ProtNLM"/>
    </source>
</evidence>
<feature type="region of interest" description="Disordered" evidence="1">
    <location>
        <begin position="31"/>
        <end position="71"/>
    </location>
</feature>
<protein>
    <recommendedName>
        <fullName evidence="5">Lipoprotein</fullName>
    </recommendedName>
</protein>
<evidence type="ECO:0000313" key="3">
    <source>
        <dbReference type="EMBL" id="MBK4738364.1"/>
    </source>
</evidence>
<reference evidence="3" key="1">
    <citation type="submission" date="2021-01" db="EMBL/GenBank/DDBJ databases">
        <title>Genome sequence of strain Noviherbaspirillum sp. DKR-6.</title>
        <authorList>
            <person name="Chaudhary D.K."/>
        </authorList>
    </citation>
    <scope>NUCLEOTIDE SEQUENCE</scope>
    <source>
        <strain evidence="3">DKR-6</strain>
    </source>
</reference>
<name>A0A934SZ70_9BURK</name>
<evidence type="ECO:0000256" key="2">
    <source>
        <dbReference type="SAM" id="SignalP"/>
    </source>
</evidence>
<evidence type="ECO:0000313" key="4">
    <source>
        <dbReference type="Proteomes" id="UP000622890"/>
    </source>
</evidence>
<keyword evidence="2" id="KW-0732">Signal</keyword>
<feature type="chain" id="PRO_5036905423" description="Lipoprotein" evidence="2">
    <location>
        <begin position="24"/>
        <end position="228"/>
    </location>
</feature>
<evidence type="ECO:0000256" key="1">
    <source>
        <dbReference type="SAM" id="MobiDB-lite"/>
    </source>
</evidence>
<organism evidence="3 4">
    <name type="scientific">Noviherbaspirillum pedocola</name>
    <dbReference type="NCBI Taxonomy" id="2801341"/>
    <lineage>
        <taxon>Bacteria</taxon>
        <taxon>Pseudomonadati</taxon>
        <taxon>Pseudomonadota</taxon>
        <taxon>Betaproteobacteria</taxon>
        <taxon>Burkholderiales</taxon>
        <taxon>Oxalobacteraceae</taxon>
        <taxon>Noviherbaspirillum</taxon>
    </lineage>
</organism>
<dbReference type="RefSeq" id="WP_200597518.1">
    <property type="nucleotide sequence ID" value="NZ_JAEPBG010000020.1"/>
</dbReference>
<dbReference type="EMBL" id="JAEPBG010000020">
    <property type="protein sequence ID" value="MBK4738364.1"/>
    <property type="molecule type" value="Genomic_DNA"/>
</dbReference>
<feature type="signal peptide" evidence="2">
    <location>
        <begin position="1"/>
        <end position="23"/>
    </location>
</feature>
<dbReference type="Proteomes" id="UP000622890">
    <property type="component" value="Unassembled WGS sequence"/>
</dbReference>
<gene>
    <name evidence="3" type="ORF">JJB74_27390</name>
</gene>